<organism evidence="1 2">
    <name type="scientific">Datura stramonium</name>
    <name type="common">Jimsonweed</name>
    <name type="synonym">Common thornapple</name>
    <dbReference type="NCBI Taxonomy" id="4076"/>
    <lineage>
        <taxon>Eukaryota</taxon>
        <taxon>Viridiplantae</taxon>
        <taxon>Streptophyta</taxon>
        <taxon>Embryophyta</taxon>
        <taxon>Tracheophyta</taxon>
        <taxon>Spermatophyta</taxon>
        <taxon>Magnoliopsida</taxon>
        <taxon>eudicotyledons</taxon>
        <taxon>Gunneridae</taxon>
        <taxon>Pentapetalae</taxon>
        <taxon>asterids</taxon>
        <taxon>lamiids</taxon>
        <taxon>Solanales</taxon>
        <taxon>Solanaceae</taxon>
        <taxon>Solanoideae</taxon>
        <taxon>Datureae</taxon>
        <taxon>Datura</taxon>
    </lineage>
</organism>
<comment type="caution">
    <text evidence="1">The sequence shown here is derived from an EMBL/GenBank/DDBJ whole genome shotgun (WGS) entry which is preliminary data.</text>
</comment>
<accession>A0ABS8S2Q7</accession>
<dbReference type="EMBL" id="JACEIK010000250">
    <property type="protein sequence ID" value="MCD7453385.1"/>
    <property type="molecule type" value="Genomic_DNA"/>
</dbReference>
<evidence type="ECO:0000313" key="1">
    <source>
        <dbReference type="EMBL" id="MCD7453385.1"/>
    </source>
</evidence>
<gene>
    <name evidence="1" type="ORF">HAX54_020800</name>
</gene>
<dbReference type="Proteomes" id="UP000823775">
    <property type="component" value="Unassembled WGS sequence"/>
</dbReference>
<reference evidence="1 2" key="1">
    <citation type="journal article" date="2021" name="BMC Genomics">
        <title>Datura genome reveals duplications of psychoactive alkaloid biosynthetic genes and high mutation rate following tissue culture.</title>
        <authorList>
            <person name="Rajewski A."/>
            <person name="Carter-House D."/>
            <person name="Stajich J."/>
            <person name="Litt A."/>
        </authorList>
    </citation>
    <scope>NUCLEOTIDE SEQUENCE [LARGE SCALE GENOMIC DNA]</scope>
    <source>
        <strain evidence="1">AR-01</strain>
    </source>
</reference>
<proteinExistence type="predicted"/>
<sequence>MKGDLRTFEADMSFKFGTDLNDKRSQSEEDRSHGLHHIGGDYITNEQHKQFLAMQNADPLLDVNTDTNRCGAFSHTGSIPVTVHKPVDHTNDQSQVVVAESVDIGLIGTHHEHETYDANLDTDLVHEDATATAVDPLADVVGQTADTTMTSTQLDQHLVSYSVLRSPKTLLPAKEINLIYEALDVRSEDGLVS</sequence>
<protein>
    <submittedName>
        <fullName evidence="1">Uncharacterized protein</fullName>
    </submittedName>
</protein>
<keyword evidence="2" id="KW-1185">Reference proteome</keyword>
<name>A0ABS8S2Q7_DATST</name>
<evidence type="ECO:0000313" key="2">
    <source>
        <dbReference type="Proteomes" id="UP000823775"/>
    </source>
</evidence>